<keyword evidence="3" id="KW-1185">Reference proteome</keyword>
<accession>A0A5S6R4I5</accession>
<dbReference type="AlphaFoldDB" id="A0A5S6R4I5"/>
<sequence>MDKQEKSPESRIILVVAVTMMLTTACIFFAFFATKSAMVQSIFGCKRSSFVGKDYPQKTQWSSVDRLDIPEKHFSIIRLDQSHLCYLLPYELRGEVPYEAQPLVVKEQALGYDEVESLAGEDAALLCAGRKTHIVHPIKEEIGDEVDLDLKYENPIKRISDRVRRQAKDGYPLSGIFASAVDKGKPALEIDIDERQPRCVNVLLDCYNHVGEAQLCYTWQNGAMFMERKCLDKNKFEIKMTKPPGRILKVAQQHKSALVTVIDLRMLFIKQNVPTLKRQAATSDKRPPRQCSGNVLSKAAGDQRGLPNSWRRPSWPPILFSRLHLRLRSGYRRHQGKLLSQV</sequence>
<dbReference type="Proteomes" id="UP000046395">
    <property type="component" value="Unassembled WGS sequence"/>
</dbReference>
<dbReference type="WBParaSite" id="TMUE_3000014224.1">
    <property type="protein sequence ID" value="TMUE_3000014224.1"/>
    <property type="gene ID" value="WBGene00293914"/>
</dbReference>
<evidence type="ECO:0000256" key="2">
    <source>
        <dbReference type="SAM" id="Phobius"/>
    </source>
</evidence>
<evidence type="ECO:0000313" key="3">
    <source>
        <dbReference type="Proteomes" id="UP000046395"/>
    </source>
</evidence>
<protein>
    <submittedName>
        <fullName evidence="4">Uncharacterized protein</fullName>
    </submittedName>
</protein>
<keyword evidence="2" id="KW-0472">Membrane</keyword>
<evidence type="ECO:0000313" key="4">
    <source>
        <dbReference type="WBParaSite" id="TMUE_3000014224.1"/>
    </source>
</evidence>
<proteinExistence type="predicted"/>
<reference evidence="4" key="1">
    <citation type="submission" date="2019-12" db="UniProtKB">
        <authorList>
            <consortium name="WormBaseParasite"/>
        </authorList>
    </citation>
    <scope>IDENTIFICATION</scope>
</reference>
<dbReference type="PROSITE" id="PS51257">
    <property type="entry name" value="PROKAR_LIPOPROTEIN"/>
    <property type="match status" value="1"/>
</dbReference>
<name>A0A5S6R4I5_TRIMR</name>
<feature type="transmembrane region" description="Helical" evidence="2">
    <location>
        <begin position="12"/>
        <end position="33"/>
    </location>
</feature>
<feature type="region of interest" description="Disordered" evidence="1">
    <location>
        <begin position="278"/>
        <end position="307"/>
    </location>
</feature>
<dbReference type="STRING" id="70415.A0A5S6R4I5"/>
<keyword evidence="2" id="KW-0812">Transmembrane</keyword>
<keyword evidence="2" id="KW-1133">Transmembrane helix</keyword>
<organism evidence="3 4">
    <name type="scientific">Trichuris muris</name>
    <name type="common">Mouse whipworm</name>
    <dbReference type="NCBI Taxonomy" id="70415"/>
    <lineage>
        <taxon>Eukaryota</taxon>
        <taxon>Metazoa</taxon>
        <taxon>Ecdysozoa</taxon>
        <taxon>Nematoda</taxon>
        <taxon>Enoplea</taxon>
        <taxon>Dorylaimia</taxon>
        <taxon>Trichinellida</taxon>
        <taxon>Trichuridae</taxon>
        <taxon>Trichuris</taxon>
    </lineage>
</organism>
<evidence type="ECO:0000256" key="1">
    <source>
        <dbReference type="SAM" id="MobiDB-lite"/>
    </source>
</evidence>